<proteinExistence type="predicted"/>
<dbReference type="PANTHER" id="PTHR43581:SF2">
    <property type="entry name" value="EXCINUCLEASE ATPASE SUBUNIT"/>
    <property type="match status" value="1"/>
</dbReference>
<dbReference type="SUPFAM" id="SSF52540">
    <property type="entry name" value="P-loop containing nucleoside triphosphate hydrolases"/>
    <property type="match status" value="1"/>
</dbReference>
<keyword evidence="3" id="KW-1185">Reference proteome</keyword>
<evidence type="ECO:0000259" key="1">
    <source>
        <dbReference type="Pfam" id="PF13175"/>
    </source>
</evidence>
<dbReference type="Pfam" id="PF13175">
    <property type="entry name" value="AAA_15"/>
    <property type="match status" value="1"/>
</dbReference>
<dbReference type="AlphaFoldDB" id="A0A3B7R3M5"/>
<name>A0A3B7R3M5_9BACT</name>
<feature type="domain" description="Endonuclease GajA/Old nuclease/RecF-like AAA" evidence="1">
    <location>
        <begin position="26"/>
        <end position="348"/>
    </location>
</feature>
<sequence length="436" mass="49792">MICIRKTVFSILSNFSRCQRPAIMNEQLIIKNFGPIKEAAVNFKKVTVFIGPTGGGKSTLAKLVSIFRDVDFYISEYGPLDLLQFYGIESYFEKNSEIKFNRDRYGLKLKRNSVTYDKVTRQIINSYTKLTTKAFNERSKERVPSLVDSIHSAAKQAGLDNSGVDDIMNNIYPIVEQVIQDTSREMMKIIFSKMFLYTHPAYIPSERMFVSALNNSWAGLMRDDIGLPQSLLAFVNNFSQFRSSIGKLELPMFNVNYIHKDGEDLIEIKGSEKKLSLHETASGIQATAPLLVLIEYLSRNVEEVQSFIVEEPELNLYPVAQHDFIKWLVQKCCLGNNDLTITTHSPYILASCNLLMEAYKVWQQRPELEMEIDKIVPRASWINPDNFAAYYVDKEVVSIKDDRTNLIGGNHLDDVSGSISDAFRKLLRLKKQRDNA</sequence>
<dbReference type="KEGG" id="hyh:D3Y59_17650"/>
<dbReference type="OrthoDB" id="1098190at2"/>
<dbReference type="Gene3D" id="3.40.50.300">
    <property type="entry name" value="P-loop containing nucleotide triphosphate hydrolases"/>
    <property type="match status" value="1"/>
</dbReference>
<dbReference type="EMBL" id="CP032317">
    <property type="protein sequence ID" value="AYA38714.1"/>
    <property type="molecule type" value="Genomic_DNA"/>
</dbReference>
<dbReference type="PANTHER" id="PTHR43581">
    <property type="entry name" value="ATP/GTP PHOSPHATASE"/>
    <property type="match status" value="1"/>
</dbReference>
<accession>A0A3B7R3M5</accession>
<reference evidence="2 3" key="1">
    <citation type="submission" date="2018-09" db="EMBL/GenBank/DDBJ databases">
        <title>Hymenobacter medium sp. nov., isolated from R2A medium.</title>
        <authorList>
            <person name="Yingchao G."/>
        </authorList>
    </citation>
    <scope>NUCLEOTIDE SEQUENCE [LARGE SCALE GENOMIC DNA]</scope>
    <source>
        <strain evidence="3">sh-6</strain>
    </source>
</reference>
<evidence type="ECO:0000313" key="2">
    <source>
        <dbReference type="EMBL" id="AYA38714.1"/>
    </source>
</evidence>
<organism evidence="2 3">
    <name type="scientific">Hymenobacter oligotrophus</name>
    <dbReference type="NCBI Taxonomy" id="2319843"/>
    <lineage>
        <taxon>Bacteria</taxon>
        <taxon>Pseudomonadati</taxon>
        <taxon>Bacteroidota</taxon>
        <taxon>Cytophagia</taxon>
        <taxon>Cytophagales</taxon>
        <taxon>Hymenobacteraceae</taxon>
        <taxon>Hymenobacter</taxon>
    </lineage>
</organism>
<dbReference type="InterPro" id="IPR051396">
    <property type="entry name" value="Bact_Antivir_Def_Nuclease"/>
</dbReference>
<dbReference type="InterPro" id="IPR041685">
    <property type="entry name" value="AAA_GajA/Old/RecF-like"/>
</dbReference>
<dbReference type="Proteomes" id="UP000262802">
    <property type="component" value="Chromosome"/>
</dbReference>
<evidence type="ECO:0000313" key="3">
    <source>
        <dbReference type="Proteomes" id="UP000262802"/>
    </source>
</evidence>
<dbReference type="InterPro" id="IPR027417">
    <property type="entry name" value="P-loop_NTPase"/>
</dbReference>
<protein>
    <recommendedName>
        <fullName evidence="1">Endonuclease GajA/Old nuclease/RecF-like AAA domain-containing protein</fullName>
    </recommendedName>
</protein>
<gene>
    <name evidence="2" type="ORF">D3Y59_17650</name>
</gene>